<dbReference type="EMBL" id="VLJS01000097">
    <property type="protein sequence ID" value="TWH05059.1"/>
    <property type="molecule type" value="Genomic_DNA"/>
</dbReference>
<dbReference type="RefSeq" id="WP_051403679.1">
    <property type="nucleotide sequence ID" value="NZ_VLJS01000097.1"/>
</dbReference>
<gene>
    <name evidence="2" type="ORF">L613_006500000050</name>
</gene>
<keyword evidence="1" id="KW-0732">Signal</keyword>
<dbReference type="OrthoDB" id="6025706at2"/>
<organism evidence="2 3">
    <name type="scientific">Pseudoxanthomonas taiwanensis J19</name>
    <dbReference type="NCBI Taxonomy" id="935569"/>
    <lineage>
        <taxon>Bacteria</taxon>
        <taxon>Pseudomonadati</taxon>
        <taxon>Pseudomonadota</taxon>
        <taxon>Gammaproteobacteria</taxon>
        <taxon>Lysobacterales</taxon>
        <taxon>Lysobacteraceae</taxon>
        <taxon>Pseudoxanthomonas</taxon>
    </lineage>
</organism>
<name>A0A562D5M5_9GAMM</name>
<sequence length="123" mass="13286">MKPLARTVLLPLVLLCAAPLAQAGSGAPAEQPGCVHLGQDQQITRQGNARQFLLRDGQAQYQVTLQRDCSALPAARVGLIERNGAQHLLCQRGSALHTDRGTCEVARVQRIEPVLEQVADSRE</sequence>
<dbReference type="AlphaFoldDB" id="A0A562D5M5"/>
<protein>
    <submittedName>
        <fullName evidence="2">Uncharacterized protein</fullName>
    </submittedName>
</protein>
<evidence type="ECO:0000313" key="2">
    <source>
        <dbReference type="EMBL" id="TWH05059.1"/>
    </source>
</evidence>
<evidence type="ECO:0000313" key="3">
    <source>
        <dbReference type="Proteomes" id="UP000321583"/>
    </source>
</evidence>
<dbReference type="Proteomes" id="UP000321583">
    <property type="component" value="Unassembled WGS sequence"/>
</dbReference>
<evidence type="ECO:0000256" key="1">
    <source>
        <dbReference type="SAM" id="SignalP"/>
    </source>
</evidence>
<reference evidence="2 3" key="1">
    <citation type="submission" date="2019-07" db="EMBL/GenBank/DDBJ databases">
        <title>Genome sequencing of lignin-degrading bacterial isolates.</title>
        <authorList>
            <person name="Gladden J."/>
        </authorList>
    </citation>
    <scope>NUCLEOTIDE SEQUENCE [LARGE SCALE GENOMIC DNA]</scope>
    <source>
        <strain evidence="2 3">J19</strain>
    </source>
</reference>
<feature type="chain" id="PRO_5022035695" evidence="1">
    <location>
        <begin position="24"/>
        <end position="123"/>
    </location>
</feature>
<feature type="signal peptide" evidence="1">
    <location>
        <begin position="1"/>
        <end position="23"/>
    </location>
</feature>
<comment type="caution">
    <text evidence="2">The sequence shown here is derived from an EMBL/GenBank/DDBJ whole genome shotgun (WGS) entry which is preliminary data.</text>
</comment>
<keyword evidence="3" id="KW-1185">Reference proteome</keyword>
<accession>A0A562D5M5</accession>
<proteinExistence type="predicted"/>